<proteinExistence type="predicted"/>
<dbReference type="AlphaFoldDB" id="A0A8J4WR84"/>
<reference evidence="1" key="1">
    <citation type="submission" date="2020-07" db="EMBL/GenBank/DDBJ databases">
        <title>Clarias magur genome sequencing, assembly and annotation.</title>
        <authorList>
            <person name="Kushwaha B."/>
            <person name="Kumar R."/>
            <person name="Das P."/>
            <person name="Joshi C.G."/>
            <person name="Kumar D."/>
            <person name="Nagpure N.S."/>
            <person name="Pandey M."/>
            <person name="Agarwal S."/>
            <person name="Srivastava S."/>
            <person name="Singh M."/>
            <person name="Sahoo L."/>
            <person name="Jayasankar P."/>
            <person name="Meher P.K."/>
            <person name="Koringa P.G."/>
            <person name="Iquebal M.A."/>
            <person name="Das S.P."/>
            <person name="Bit A."/>
            <person name="Patnaik S."/>
            <person name="Patel N."/>
            <person name="Shah T.M."/>
            <person name="Hinsu A."/>
            <person name="Jena J.K."/>
        </authorList>
    </citation>
    <scope>NUCLEOTIDE SEQUENCE</scope>
    <source>
        <strain evidence="1">CIFAMagur01</strain>
        <tissue evidence="1">Testis</tissue>
    </source>
</reference>
<accession>A0A8J4WR84</accession>
<feature type="non-terminal residue" evidence="1">
    <location>
        <position position="158"/>
    </location>
</feature>
<protein>
    <submittedName>
        <fullName evidence="1">Uncharacterized protein</fullName>
    </submittedName>
</protein>
<keyword evidence="2" id="KW-1185">Reference proteome</keyword>
<comment type="caution">
    <text evidence="1">The sequence shown here is derived from an EMBL/GenBank/DDBJ whole genome shotgun (WGS) entry which is preliminary data.</text>
</comment>
<dbReference type="Proteomes" id="UP000727407">
    <property type="component" value="Unassembled WGS sequence"/>
</dbReference>
<evidence type="ECO:0000313" key="1">
    <source>
        <dbReference type="EMBL" id="KAF5889709.1"/>
    </source>
</evidence>
<name>A0A8J4WR84_CLAMG</name>
<evidence type="ECO:0000313" key="2">
    <source>
        <dbReference type="Proteomes" id="UP000727407"/>
    </source>
</evidence>
<sequence>YTPETGIKASSTLFSTTSLCNSLITRQFADHKGSSSDVVPVPKVHNLFKASVLRRSLSSPVNIFCICKRVSSMLGMNLNSCRKVSATPRSLDSSVGDRLFASRKSRMDHRSVHSLFRTSPKLSRKKSSGIPHRLTSGWTDGAVMMPTSLSSYVTVWVI</sequence>
<organism evidence="1 2">
    <name type="scientific">Clarias magur</name>
    <name type="common">Asian catfish</name>
    <name type="synonym">Macropteronotus magur</name>
    <dbReference type="NCBI Taxonomy" id="1594786"/>
    <lineage>
        <taxon>Eukaryota</taxon>
        <taxon>Metazoa</taxon>
        <taxon>Chordata</taxon>
        <taxon>Craniata</taxon>
        <taxon>Vertebrata</taxon>
        <taxon>Euteleostomi</taxon>
        <taxon>Actinopterygii</taxon>
        <taxon>Neopterygii</taxon>
        <taxon>Teleostei</taxon>
        <taxon>Ostariophysi</taxon>
        <taxon>Siluriformes</taxon>
        <taxon>Clariidae</taxon>
        <taxon>Clarias</taxon>
    </lineage>
</organism>
<gene>
    <name evidence="1" type="ORF">DAT39_020589</name>
</gene>
<dbReference type="EMBL" id="QNUK01000775">
    <property type="protein sequence ID" value="KAF5889709.1"/>
    <property type="molecule type" value="Genomic_DNA"/>
</dbReference>